<keyword evidence="7" id="KW-1015">Disulfide bond</keyword>
<keyword evidence="4" id="KW-0560">Oxidoreductase</keyword>
<reference evidence="16 17" key="1">
    <citation type="journal article" date="2015" name="Fungal Genet. Biol.">
        <title>Evolution of novel wood decay mechanisms in Agaricales revealed by the genome sequences of Fistulina hepatica and Cylindrobasidium torrendii.</title>
        <authorList>
            <person name="Floudas D."/>
            <person name="Held B.W."/>
            <person name="Riley R."/>
            <person name="Nagy L.G."/>
            <person name="Koehler G."/>
            <person name="Ransdell A.S."/>
            <person name="Younus H."/>
            <person name="Chow J."/>
            <person name="Chiniquy J."/>
            <person name="Lipzen A."/>
            <person name="Tritt A."/>
            <person name="Sun H."/>
            <person name="Haridas S."/>
            <person name="LaButti K."/>
            <person name="Ohm R.A."/>
            <person name="Kues U."/>
            <person name="Blanchette R.A."/>
            <person name="Grigoriev I.V."/>
            <person name="Minto R.E."/>
            <person name="Hibbett D.S."/>
        </authorList>
    </citation>
    <scope>NUCLEOTIDE SEQUENCE [LARGE SCALE GENOMIC DNA]</scope>
    <source>
        <strain evidence="16 17">FP15055 ss-10</strain>
    </source>
</reference>
<evidence type="ECO:0000256" key="3">
    <source>
        <dbReference type="ARBA" id="ARBA00023001"/>
    </source>
</evidence>
<feature type="signal peptide" evidence="14">
    <location>
        <begin position="1"/>
        <end position="17"/>
    </location>
</feature>
<protein>
    <recommendedName>
        <fullName evidence="12">lytic cellulose monooxygenase (C4-dehydrogenating)</fullName>
        <ecNumber evidence="12">1.14.99.56</ecNumber>
    </recommendedName>
</protein>
<keyword evidence="17" id="KW-1185">Reference proteome</keyword>
<evidence type="ECO:0000256" key="2">
    <source>
        <dbReference type="ARBA" id="ARBA00022723"/>
    </source>
</evidence>
<dbReference type="GO" id="GO:0004497">
    <property type="term" value="F:monooxygenase activity"/>
    <property type="evidence" value="ECO:0007669"/>
    <property type="project" value="UniProtKB-KW"/>
</dbReference>
<comment type="catalytic activity">
    <reaction evidence="11">
        <text>[(1-&gt;4)-beta-D-glucosyl]n+m + reduced acceptor + O2 = 4-dehydro-beta-D-glucosyl-[(1-&gt;4)-beta-D-glucosyl]n-1 + [(1-&gt;4)-beta-D-glucosyl]m + acceptor + H2O.</text>
        <dbReference type="EC" id="1.14.99.56"/>
    </reaction>
</comment>
<dbReference type="AlphaFoldDB" id="A0A0D7BPW0"/>
<evidence type="ECO:0000256" key="10">
    <source>
        <dbReference type="ARBA" id="ARBA00044502"/>
    </source>
</evidence>
<sequence length="388" mass="39129">VLSAALVAALTFTGVAAHGNVVDLGVAGDHYAGFDPYSDPYRSPVPDRVMRKIVGNGPVEDVTSQDIQCNSQTAPAALLAPAKAGDELSFGWTVWPDSHVGPHITYMAKAPEGTDITTWTPTASDKVWFKIGEAGFENGSWGAIDLISNNNTAKATIPSGLPSGQYLVRHEIIALHSAGTYPGAQFYPDCFQLDLTGTGSDEPTDDFLVSFPGGYTPDTPGIAFNVYTNFDSYPIPGPAVWPNGTPSTGGASTSAAAPTSAAPTSSAVATSVETSAAPSSSAATSVAPSSSSAAAPESSSASTAASSSAAAPASSSSAAVPASSAASTPAQSSAASTPTAGLVDCNTCMNSFNQCISASQPSPDWTGCGATKDTCMSTCKYGKRSPSR</sequence>
<feature type="region of interest" description="Disordered" evidence="13">
    <location>
        <begin position="279"/>
        <end position="298"/>
    </location>
</feature>
<evidence type="ECO:0000256" key="12">
    <source>
        <dbReference type="ARBA" id="ARBA00047174"/>
    </source>
</evidence>
<feature type="chain" id="PRO_5002317275" description="lytic cellulose monooxygenase (C4-dehydrogenating)" evidence="14">
    <location>
        <begin position="18"/>
        <end position="388"/>
    </location>
</feature>
<evidence type="ECO:0000256" key="7">
    <source>
        <dbReference type="ARBA" id="ARBA00023157"/>
    </source>
</evidence>
<dbReference type="EMBL" id="KN880442">
    <property type="protein sequence ID" value="KIY72598.1"/>
    <property type="molecule type" value="Genomic_DNA"/>
</dbReference>
<keyword evidence="2" id="KW-0479">Metal-binding</keyword>
<evidence type="ECO:0000256" key="11">
    <source>
        <dbReference type="ARBA" id="ARBA00045077"/>
    </source>
</evidence>
<keyword evidence="8" id="KW-0119">Carbohydrate metabolism</keyword>
<dbReference type="GO" id="GO:0030245">
    <property type="term" value="P:cellulose catabolic process"/>
    <property type="evidence" value="ECO:0007669"/>
    <property type="project" value="UniProtKB-KW"/>
</dbReference>
<feature type="non-terminal residue" evidence="16">
    <location>
        <position position="1"/>
    </location>
</feature>
<evidence type="ECO:0000256" key="1">
    <source>
        <dbReference type="ARBA" id="ARBA00001973"/>
    </source>
</evidence>
<dbReference type="Proteomes" id="UP000054007">
    <property type="component" value="Unassembled WGS sequence"/>
</dbReference>
<keyword evidence="3" id="KW-0136">Cellulose degradation</keyword>
<evidence type="ECO:0000256" key="6">
    <source>
        <dbReference type="ARBA" id="ARBA00023033"/>
    </source>
</evidence>
<dbReference type="Gene3D" id="2.70.50.70">
    <property type="match status" value="1"/>
</dbReference>
<feature type="domain" description="Auxiliary Activity family 9 catalytic" evidence="15">
    <location>
        <begin position="18"/>
        <end position="231"/>
    </location>
</feature>
<comment type="similarity">
    <text evidence="10">Belongs to the polysaccharide monooxygenase AA9 family.</text>
</comment>
<evidence type="ECO:0000256" key="9">
    <source>
        <dbReference type="ARBA" id="ARBA00023326"/>
    </source>
</evidence>
<evidence type="ECO:0000256" key="5">
    <source>
        <dbReference type="ARBA" id="ARBA00023008"/>
    </source>
</evidence>
<evidence type="ECO:0000256" key="8">
    <source>
        <dbReference type="ARBA" id="ARBA00023277"/>
    </source>
</evidence>
<accession>A0A0D7BPW0</accession>
<dbReference type="STRING" id="1314674.A0A0D7BPW0"/>
<dbReference type="Pfam" id="PF03443">
    <property type="entry name" value="AA9"/>
    <property type="match status" value="1"/>
</dbReference>
<gene>
    <name evidence="16" type="ORF">CYLTODRAFT_326967</name>
</gene>
<evidence type="ECO:0000313" key="17">
    <source>
        <dbReference type="Proteomes" id="UP000054007"/>
    </source>
</evidence>
<proteinExistence type="inferred from homology"/>
<feature type="non-terminal residue" evidence="16">
    <location>
        <position position="388"/>
    </location>
</feature>
<dbReference type="GO" id="GO:0046872">
    <property type="term" value="F:metal ion binding"/>
    <property type="evidence" value="ECO:0007669"/>
    <property type="project" value="UniProtKB-KW"/>
</dbReference>
<name>A0A0D7BPW0_9AGAR</name>
<dbReference type="PANTHER" id="PTHR33353">
    <property type="entry name" value="PUTATIVE (AFU_ORTHOLOGUE AFUA_1G12560)-RELATED"/>
    <property type="match status" value="1"/>
</dbReference>
<keyword evidence="14" id="KW-0732">Signal</keyword>
<evidence type="ECO:0000256" key="13">
    <source>
        <dbReference type="SAM" id="MobiDB-lite"/>
    </source>
</evidence>
<dbReference type="InterPro" id="IPR049892">
    <property type="entry name" value="AA9"/>
</dbReference>
<evidence type="ECO:0000313" key="16">
    <source>
        <dbReference type="EMBL" id="KIY72598.1"/>
    </source>
</evidence>
<comment type="cofactor">
    <cofactor evidence="1">
        <name>Cu(2+)</name>
        <dbReference type="ChEBI" id="CHEBI:29036"/>
    </cofactor>
</comment>
<dbReference type="OrthoDB" id="4849160at2759"/>
<evidence type="ECO:0000256" key="4">
    <source>
        <dbReference type="ARBA" id="ARBA00023002"/>
    </source>
</evidence>
<dbReference type="InterPro" id="IPR005103">
    <property type="entry name" value="AA9_LPMO"/>
</dbReference>
<keyword evidence="6 16" id="KW-0503">Monooxygenase</keyword>
<evidence type="ECO:0000256" key="14">
    <source>
        <dbReference type="SAM" id="SignalP"/>
    </source>
</evidence>
<dbReference type="CDD" id="cd21175">
    <property type="entry name" value="LPMO_AA9"/>
    <property type="match status" value="1"/>
</dbReference>
<dbReference type="EC" id="1.14.99.56" evidence="12"/>
<keyword evidence="5" id="KW-0186">Copper</keyword>
<evidence type="ECO:0000259" key="15">
    <source>
        <dbReference type="Pfam" id="PF03443"/>
    </source>
</evidence>
<keyword evidence="9" id="KW-0624">Polysaccharide degradation</keyword>
<organism evidence="16 17">
    <name type="scientific">Cylindrobasidium torrendii FP15055 ss-10</name>
    <dbReference type="NCBI Taxonomy" id="1314674"/>
    <lineage>
        <taxon>Eukaryota</taxon>
        <taxon>Fungi</taxon>
        <taxon>Dikarya</taxon>
        <taxon>Basidiomycota</taxon>
        <taxon>Agaricomycotina</taxon>
        <taxon>Agaricomycetes</taxon>
        <taxon>Agaricomycetidae</taxon>
        <taxon>Agaricales</taxon>
        <taxon>Marasmiineae</taxon>
        <taxon>Physalacriaceae</taxon>
        <taxon>Cylindrobasidium</taxon>
    </lineage>
</organism>
<dbReference type="PANTHER" id="PTHR33353:SF6">
    <property type="entry name" value="ENDOGLUCANASE IV"/>
    <property type="match status" value="1"/>
</dbReference>